<accession>A0A1H3HFY8</accession>
<proteinExistence type="inferred from homology"/>
<dbReference type="Proteomes" id="UP000198935">
    <property type="component" value="Unassembled WGS sequence"/>
</dbReference>
<protein>
    <submittedName>
        <fullName evidence="2">Arylamine N-acetyltransferase</fullName>
    </submittedName>
</protein>
<dbReference type="InterPro" id="IPR038765">
    <property type="entry name" value="Papain-like_cys_pep_sf"/>
</dbReference>
<reference evidence="3" key="1">
    <citation type="submission" date="2016-10" db="EMBL/GenBank/DDBJ databases">
        <authorList>
            <person name="Varghese N."/>
            <person name="Submissions S."/>
        </authorList>
    </citation>
    <scope>NUCLEOTIDE SEQUENCE [LARGE SCALE GENOMIC DNA]</scope>
    <source>
        <strain evidence="3">SP</strain>
    </source>
</reference>
<comment type="similarity">
    <text evidence="1">Belongs to the arylamine N-acetyltransferase family.</text>
</comment>
<dbReference type="OrthoDB" id="2845539at2"/>
<keyword evidence="2" id="KW-0808">Transferase</keyword>
<dbReference type="SUPFAM" id="SSF54001">
    <property type="entry name" value="Cysteine proteinases"/>
    <property type="match status" value="1"/>
</dbReference>
<dbReference type="AlphaFoldDB" id="A0A1H3HFY8"/>
<dbReference type="InterPro" id="IPR001447">
    <property type="entry name" value="Arylamine_N-AcTrfase"/>
</dbReference>
<dbReference type="PANTHER" id="PTHR11786">
    <property type="entry name" value="N-HYDROXYARYLAMINE O-ACETYLTRANSFERASE"/>
    <property type="match status" value="1"/>
</dbReference>
<evidence type="ECO:0000313" key="2">
    <source>
        <dbReference type="EMBL" id="SDY14483.1"/>
    </source>
</evidence>
<evidence type="ECO:0000256" key="1">
    <source>
        <dbReference type="ARBA" id="ARBA00006547"/>
    </source>
</evidence>
<dbReference type="Gene3D" id="3.30.2140.20">
    <property type="match status" value="1"/>
</dbReference>
<dbReference type="Pfam" id="PF00797">
    <property type="entry name" value="Acetyltransf_2"/>
    <property type="match status" value="1"/>
</dbReference>
<name>A0A1H3HFY8_9BACI</name>
<organism evidence="2 3">
    <name type="scientific">Evansella caseinilytica</name>
    <dbReference type="NCBI Taxonomy" id="1503961"/>
    <lineage>
        <taxon>Bacteria</taxon>
        <taxon>Bacillati</taxon>
        <taxon>Bacillota</taxon>
        <taxon>Bacilli</taxon>
        <taxon>Bacillales</taxon>
        <taxon>Bacillaceae</taxon>
        <taxon>Evansella</taxon>
    </lineage>
</organism>
<gene>
    <name evidence="2" type="ORF">SAMN05421736_101489</name>
</gene>
<dbReference type="PANTHER" id="PTHR11786:SF0">
    <property type="entry name" value="ARYLAMINE N-ACETYLTRANSFERASE 4-RELATED"/>
    <property type="match status" value="1"/>
</dbReference>
<dbReference type="InterPro" id="IPR053710">
    <property type="entry name" value="Arylamine_NAT_domain_sf"/>
</dbReference>
<evidence type="ECO:0000313" key="3">
    <source>
        <dbReference type="Proteomes" id="UP000198935"/>
    </source>
</evidence>
<keyword evidence="3" id="KW-1185">Reference proteome</keyword>
<dbReference type="GO" id="GO:0016407">
    <property type="term" value="F:acetyltransferase activity"/>
    <property type="evidence" value="ECO:0007669"/>
    <property type="project" value="InterPro"/>
</dbReference>
<sequence>MSQQQKHGYVTDYLKILGLTVEKPSYSYLEKICRAHLTTFPFENISKLVYYRDQQANQFLIPPLETFLANYQLHHFGGTCYTLNLHLCQLLDQLGFESQLAMLGTEHMAILVTLPEWPEEKVYVDCGAAAPIFQPVRFQTDPDNVSSFSEDHVYLKTVAAASGKYQYERYTNGKKSGKTWSFSIYQQRRFSDFSQAIDRANQPGTTFMTILRCQLYQLDQERSVSLVNNKYGIRYASGDSKTEKLTSAKEIEEVIHDEFRLERLPISTAIQILESLGIDIFAEAKS</sequence>
<dbReference type="EMBL" id="FNPI01000001">
    <property type="protein sequence ID" value="SDY14483.1"/>
    <property type="molecule type" value="Genomic_DNA"/>
</dbReference>